<gene>
    <name evidence="2" type="ORF">MEUPH1_LOCUS29904</name>
</gene>
<dbReference type="InterPro" id="IPR012337">
    <property type="entry name" value="RNaseH-like_sf"/>
</dbReference>
<dbReference type="PANTHER" id="PTHR47331">
    <property type="entry name" value="PHD-TYPE DOMAIN-CONTAINING PROTEIN"/>
    <property type="match status" value="1"/>
</dbReference>
<evidence type="ECO:0000313" key="2">
    <source>
        <dbReference type="EMBL" id="CAI6376547.1"/>
    </source>
</evidence>
<accession>A0AAV0Y8Q9</accession>
<dbReference type="InterPro" id="IPR008042">
    <property type="entry name" value="Retrotrans_Pao"/>
</dbReference>
<dbReference type="PANTHER" id="PTHR47331:SF1">
    <property type="entry name" value="GAG-LIKE PROTEIN"/>
    <property type="match status" value="1"/>
</dbReference>
<dbReference type="Pfam" id="PF03564">
    <property type="entry name" value="DUF1759"/>
    <property type="match status" value="1"/>
</dbReference>
<keyword evidence="3" id="KW-1185">Reference proteome</keyword>
<proteinExistence type="predicted"/>
<organism evidence="2 3">
    <name type="scientific">Macrosiphum euphorbiae</name>
    <name type="common">potato aphid</name>
    <dbReference type="NCBI Taxonomy" id="13131"/>
    <lineage>
        <taxon>Eukaryota</taxon>
        <taxon>Metazoa</taxon>
        <taxon>Ecdysozoa</taxon>
        <taxon>Arthropoda</taxon>
        <taxon>Hexapoda</taxon>
        <taxon>Insecta</taxon>
        <taxon>Pterygota</taxon>
        <taxon>Neoptera</taxon>
        <taxon>Paraneoptera</taxon>
        <taxon>Hemiptera</taxon>
        <taxon>Sternorrhyncha</taxon>
        <taxon>Aphidomorpha</taxon>
        <taxon>Aphidoidea</taxon>
        <taxon>Aphididae</taxon>
        <taxon>Macrosiphini</taxon>
        <taxon>Macrosiphum</taxon>
    </lineage>
</organism>
<sequence length="1285" mass="145679">MAAELKDLIGRRGVMKRQIIAFQKFFDSGNFTDASTRMELSMRTTRLEASYGDFLAGQTQIELLDCREEQLAERSAVETAYYAAISPAMVLLEAAQTNLRRASQTSSIQGAAEYTRLPNTESAIRLPPISLPEFDGDYKKWLNYRDTFDSFVHGHKDLSDIQKLHYLKSSLRNEAAQVIESLETTAANYLPAWEQLRERYDNHRKMVGGHIHALCSMPSITKVSSASLRSHQNGINSHLRALTALKLPVEHWDAIIIHLMVEKLDVESHRLWESSRSSASLPSIQEYLSFLNQRCLTLESIETRSNYAKVALPSPYATNNKQLAPKKRSYTTAFAATDKSVSSCTLCNGQHALYACQGFLGIPASERREHVRSKRLCYNCLRPDHMSRQLQQTAVLLSTAVVLVSSPWGTTHSARSLLDSGSQCHFITSLLVKRLGLQGRNSSTSIIGITQSNYQSTRSVLCQIKSRVSTFCTTLEFIVIPKIIGELPVRSPTNSIQIPGDIQLADPGFWTPGSVEMLLGAEIFYQLIRPGQVKQRSNPPLLFQNTLLGWIASGNISQSNAEESTATAAMALATDNLDQTIQSFWEREEVNPVHKLTGIESRCEETYKTHTRRNADWRYTVPLLVDYEKLNCIGDTRGMAKKRFYIMERRMQCNPKLHKEYVHFMREYINLGHMKEDPTSGQAHPQELAQDDGFKFPLAATAVSKDFYVDDVLTGADTLAEALELRDQLIQLCDGGKFKLRKWCANHPSLLKNLPPEDLGEIHKFTHERNSSSTKTLGTYWQPRDDEIHYTMRLFNDTNTWTKHRMVSEMARLFDPLGLIGPVVVQAKILEIRIPRRIIQVSEPTDLQLHIFCDASEAAYGACVYIRSKGRDNVISCELLCSRSRVAPLKVTTIPRHPIILNADDPLTRLLVDYEHRRLMHAGPQHLLASLQRRYWIFGGRNAVRLHTHKCMKCYRWKIKAATQLMGSLPAARVNPSPAFHVTGLDYAGPISIRHGGTRSRVLTKAYVALFVCFSTRAIHLELVSDLTSLTFLAALRRFISRRGRPIQIHSDNGTNFIGANRLLGEFLNNNSIRKGILEYSHQEGIDWRFIPPHAPHFGGLWEAGVKSTKYHLRRCIGDSILNFEELHTVLVQIEAVLNSRPVMAVSDDPDCLEALTPGHFLIGRPLTTFPEPTLLDEPTISCPRRRWDLVQRMFQQFWLRWRRDYVNSLQQRPKWSRPMANFKIGDLVILKEDNQSPLDWHLGRIIQLHQGADGLVRVATVKTRGSTMKQPITKLAMLPIQHEP</sequence>
<evidence type="ECO:0000259" key="1">
    <source>
        <dbReference type="PROSITE" id="PS50994"/>
    </source>
</evidence>
<protein>
    <recommendedName>
        <fullName evidence="1">Integrase catalytic domain-containing protein</fullName>
    </recommendedName>
</protein>
<comment type="caution">
    <text evidence="2">The sequence shown here is derived from an EMBL/GenBank/DDBJ whole genome shotgun (WGS) entry which is preliminary data.</text>
</comment>
<dbReference type="Pfam" id="PF17921">
    <property type="entry name" value="Integrase_H2C2"/>
    <property type="match status" value="1"/>
</dbReference>
<dbReference type="SUPFAM" id="SSF53098">
    <property type="entry name" value="Ribonuclease H-like"/>
    <property type="match status" value="1"/>
</dbReference>
<reference evidence="2 3" key="1">
    <citation type="submission" date="2023-01" db="EMBL/GenBank/DDBJ databases">
        <authorList>
            <person name="Whitehead M."/>
        </authorList>
    </citation>
    <scope>NUCLEOTIDE SEQUENCE [LARGE SCALE GENOMIC DNA]</scope>
</reference>
<dbReference type="InterPro" id="IPR036397">
    <property type="entry name" value="RNaseH_sf"/>
</dbReference>
<dbReference type="InterPro" id="IPR040676">
    <property type="entry name" value="DUF5641"/>
</dbReference>
<dbReference type="InterPro" id="IPR005312">
    <property type="entry name" value="DUF1759"/>
</dbReference>
<dbReference type="InterPro" id="IPR041588">
    <property type="entry name" value="Integrase_H2C2"/>
</dbReference>
<dbReference type="Gene3D" id="3.30.420.10">
    <property type="entry name" value="Ribonuclease H-like superfamily/Ribonuclease H"/>
    <property type="match status" value="1"/>
</dbReference>
<dbReference type="InterPro" id="IPR001584">
    <property type="entry name" value="Integrase_cat-core"/>
</dbReference>
<feature type="domain" description="Integrase catalytic" evidence="1">
    <location>
        <begin position="974"/>
        <end position="1166"/>
    </location>
</feature>
<dbReference type="GO" id="GO:0003676">
    <property type="term" value="F:nucleic acid binding"/>
    <property type="evidence" value="ECO:0007669"/>
    <property type="project" value="InterPro"/>
</dbReference>
<dbReference type="Pfam" id="PF18701">
    <property type="entry name" value="DUF5641"/>
    <property type="match status" value="1"/>
</dbReference>
<dbReference type="GO" id="GO:0015074">
    <property type="term" value="P:DNA integration"/>
    <property type="evidence" value="ECO:0007669"/>
    <property type="project" value="InterPro"/>
</dbReference>
<dbReference type="PROSITE" id="PS50994">
    <property type="entry name" value="INTEGRASE"/>
    <property type="match status" value="1"/>
</dbReference>
<evidence type="ECO:0000313" key="3">
    <source>
        <dbReference type="Proteomes" id="UP001160148"/>
    </source>
</evidence>
<name>A0AAV0Y8Q9_9HEMI</name>
<dbReference type="EMBL" id="CARXXK010001498">
    <property type="protein sequence ID" value="CAI6376547.1"/>
    <property type="molecule type" value="Genomic_DNA"/>
</dbReference>
<dbReference type="Pfam" id="PF05380">
    <property type="entry name" value="Peptidase_A17"/>
    <property type="match status" value="1"/>
</dbReference>
<dbReference type="Proteomes" id="UP001160148">
    <property type="component" value="Unassembled WGS sequence"/>
</dbReference>